<feature type="transmembrane region" description="Helical" evidence="1">
    <location>
        <begin position="394"/>
        <end position="416"/>
    </location>
</feature>
<evidence type="ECO:0000313" key="3">
    <source>
        <dbReference type="Proteomes" id="UP000738349"/>
    </source>
</evidence>
<name>A0A9P9FUF7_9HYPO</name>
<gene>
    <name evidence="2" type="ORF">EDB81DRAFT_897230</name>
</gene>
<evidence type="ECO:0000256" key="1">
    <source>
        <dbReference type="SAM" id="Phobius"/>
    </source>
</evidence>
<protein>
    <submittedName>
        <fullName evidence="2">Uncharacterized protein</fullName>
    </submittedName>
</protein>
<dbReference type="Proteomes" id="UP000738349">
    <property type="component" value="Unassembled WGS sequence"/>
</dbReference>
<keyword evidence="1" id="KW-0472">Membrane</keyword>
<dbReference type="Gene3D" id="1.20.58.340">
    <property type="entry name" value="Magnesium transport protein CorA, transmembrane region"/>
    <property type="match status" value="1"/>
</dbReference>
<keyword evidence="1" id="KW-0812">Transmembrane</keyword>
<dbReference type="OrthoDB" id="3561681at2759"/>
<dbReference type="AlphaFoldDB" id="A0A9P9FUF7"/>
<feature type="transmembrane region" description="Helical" evidence="1">
    <location>
        <begin position="360"/>
        <end position="382"/>
    </location>
</feature>
<reference evidence="2" key="1">
    <citation type="journal article" date="2021" name="Nat. Commun.">
        <title>Genetic determinants of endophytism in the Arabidopsis root mycobiome.</title>
        <authorList>
            <person name="Mesny F."/>
            <person name="Miyauchi S."/>
            <person name="Thiergart T."/>
            <person name="Pickel B."/>
            <person name="Atanasova L."/>
            <person name="Karlsson M."/>
            <person name="Huettel B."/>
            <person name="Barry K.W."/>
            <person name="Haridas S."/>
            <person name="Chen C."/>
            <person name="Bauer D."/>
            <person name="Andreopoulos W."/>
            <person name="Pangilinan J."/>
            <person name="LaButti K."/>
            <person name="Riley R."/>
            <person name="Lipzen A."/>
            <person name="Clum A."/>
            <person name="Drula E."/>
            <person name="Henrissat B."/>
            <person name="Kohler A."/>
            <person name="Grigoriev I.V."/>
            <person name="Martin F.M."/>
            <person name="Hacquard S."/>
        </authorList>
    </citation>
    <scope>NUCLEOTIDE SEQUENCE</scope>
    <source>
        <strain evidence="2">MPI-CAGE-AT-0147</strain>
    </source>
</reference>
<keyword evidence="1" id="KW-1133">Transmembrane helix</keyword>
<accession>A0A9P9FUF7</accession>
<comment type="caution">
    <text evidence="2">The sequence shown here is derived from an EMBL/GenBank/DDBJ whole genome shotgun (WGS) entry which is preliminary data.</text>
</comment>
<sequence length="440" mass="49806">MNDDVFNEFFNYIRFSESTESLWLAPASPAFDSANWGTGSDFVTKLNALEQKHEPSSLNLVVLKGSARFGAISIKEEHFTRLLQTFRLPRSIVHAMFSNNGQLAYQIEHAGVYGDERPSALSIVIQTPHSPIKSFSLALRLSVHTNSAVGMLIVRDEQDAADIVKMVRSRQDLICLCPLYILIIACEHSGHRNEKWRKSLDISLVQIENHIGLPGFTSSTLGATDGPLRPDESYEIIIRDLHVLNRSLVWLSCTTDFELIMLQNATALIKLFGEMRLEHRLPWMTRSGKESLAMQIRYLEGAAQMRQKQRHGLQQRAETQIGILYSGISQRDNLLNRSIANSSLKIAIVSRLDSGTVKTISILTLFFLPATLIASICSTNIVEFHTEDVIVSRYWWAFLIVIVGLTALIFSIWYLYMRRRRISDSMQFGDLEKLESGKTK</sequence>
<keyword evidence="3" id="KW-1185">Reference proteome</keyword>
<dbReference type="EMBL" id="JAGMUV010000001">
    <property type="protein sequence ID" value="KAH7176162.1"/>
    <property type="molecule type" value="Genomic_DNA"/>
</dbReference>
<evidence type="ECO:0000313" key="2">
    <source>
        <dbReference type="EMBL" id="KAH7176162.1"/>
    </source>
</evidence>
<proteinExistence type="predicted"/>
<organism evidence="2 3">
    <name type="scientific">Dactylonectria macrodidyma</name>
    <dbReference type="NCBI Taxonomy" id="307937"/>
    <lineage>
        <taxon>Eukaryota</taxon>
        <taxon>Fungi</taxon>
        <taxon>Dikarya</taxon>
        <taxon>Ascomycota</taxon>
        <taxon>Pezizomycotina</taxon>
        <taxon>Sordariomycetes</taxon>
        <taxon>Hypocreomycetidae</taxon>
        <taxon>Hypocreales</taxon>
        <taxon>Nectriaceae</taxon>
        <taxon>Dactylonectria</taxon>
    </lineage>
</organism>